<dbReference type="InterPro" id="IPR050546">
    <property type="entry name" value="Glycosyl_Hydrlase_16"/>
</dbReference>
<feature type="region of interest" description="Disordered" evidence="1">
    <location>
        <begin position="96"/>
        <end position="167"/>
    </location>
</feature>
<proteinExistence type="predicted"/>
<evidence type="ECO:0000256" key="1">
    <source>
        <dbReference type="SAM" id="MobiDB-lite"/>
    </source>
</evidence>
<dbReference type="PANTHER" id="PTHR10963:SF62">
    <property type="entry name" value="GLUCAN 1,3-BETA-GLUCOSIDASE"/>
    <property type="match status" value="1"/>
</dbReference>
<dbReference type="SUPFAM" id="SSF49899">
    <property type="entry name" value="Concanavalin A-like lectins/glucanases"/>
    <property type="match status" value="1"/>
</dbReference>
<accession>A0A9P8M4K0</accession>
<comment type="caution">
    <text evidence="4">The sequence shown here is derived from an EMBL/GenBank/DDBJ whole genome shotgun (WGS) entry which is preliminary data.</text>
</comment>
<dbReference type="GO" id="GO:0004553">
    <property type="term" value="F:hydrolase activity, hydrolyzing O-glycosyl compounds"/>
    <property type="evidence" value="ECO:0007669"/>
    <property type="project" value="InterPro"/>
</dbReference>
<gene>
    <name evidence="4" type="ORF">MHUMG1_07721</name>
</gene>
<organism evidence="4 5">
    <name type="scientific">Metarhizium humberi</name>
    <dbReference type="NCBI Taxonomy" id="2596975"/>
    <lineage>
        <taxon>Eukaryota</taxon>
        <taxon>Fungi</taxon>
        <taxon>Dikarya</taxon>
        <taxon>Ascomycota</taxon>
        <taxon>Pezizomycotina</taxon>
        <taxon>Sordariomycetes</taxon>
        <taxon>Hypocreomycetidae</taxon>
        <taxon>Hypocreales</taxon>
        <taxon>Clavicipitaceae</taxon>
        <taxon>Metarhizium</taxon>
    </lineage>
</organism>
<feature type="compositionally biased region" description="Low complexity" evidence="1">
    <location>
        <begin position="154"/>
        <end position="166"/>
    </location>
</feature>
<dbReference type="EMBL" id="JACEFI010000016">
    <property type="protein sequence ID" value="KAH0594371.1"/>
    <property type="molecule type" value="Genomic_DNA"/>
</dbReference>
<feature type="domain" description="GH16" evidence="3">
    <location>
        <begin position="231"/>
        <end position="550"/>
    </location>
</feature>
<evidence type="ECO:0000313" key="5">
    <source>
        <dbReference type="Proteomes" id="UP000764110"/>
    </source>
</evidence>
<evidence type="ECO:0000256" key="2">
    <source>
        <dbReference type="SAM" id="Phobius"/>
    </source>
</evidence>
<dbReference type="InterPro" id="IPR013320">
    <property type="entry name" value="ConA-like_dom_sf"/>
</dbReference>
<dbReference type="Proteomes" id="UP000764110">
    <property type="component" value="Unassembled WGS sequence"/>
</dbReference>
<dbReference type="AlphaFoldDB" id="A0A9P8M4K0"/>
<dbReference type="PANTHER" id="PTHR10963">
    <property type="entry name" value="GLYCOSYL HYDROLASE-RELATED"/>
    <property type="match status" value="1"/>
</dbReference>
<dbReference type="Pfam" id="PF00722">
    <property type="entry name" value="Glyco_hydro_16"/>
    <property type="match status" value="1"/>
</dbReference>
<name>A0A9P8M4K0_9HYPO</name>
<keyword evidence="2" id="KW-0812">Transmembrane</keyword>
<evidence type="ECO:0000259" key="3">
    <source>
        <dbReference type="PROSITE" id="PS51762"/>
    </source>
</evidence>
<dbReference type="Gene3D" id="2.60.120.200">
    <property type="match status" value="1"/>
</dbReference>
<dbReference type="GO" id="GO:0005975">
    <property type="term" value="P:carbohydrate metabolic process"/>
    <property type="evidence" value="ECO:0007669"/>
    <property type="project" value="InterPro"/>
</dbReference>
<evidence type="ECO:0000313" key="4">
    <source>
        <dbReference type="EMBL" id="KAH0594371.1"/>
    </source>
</evidence>
<dbReference type="InterPro" id="IPR000757">
    <property type="entry name" value="Beta-glucanase-like"/>
</dbReference>
<dbReference type="PROSITE" id="PS51762">
    <property type="entry name" value="GH16_2"/>
    <property type="match status" value="1"/>
</dbReference>
<sequence>MIALASRRTATPYSVQYGGFPGAAAQVAGGARAGPLLLPRYPPQAAHPFPLLGRAGEQGSGHWLNVTSQMQPTEPDTQLLSSAHLVGGGPRAGRSMLHGYYGHPLPSATTTVNPTPIRSGTPNTDNSRTPFGDNDTASLNRPGRGTNPFTSPDASRPASSFGSSSAMGPRYDVNSQLYFHSRRVMKGDIEKPWLEKKDPKEKWVTILPIIGILIGLGISGFLVWDGIRNVVHHKYCPVLDDSFDGGFNTNVWTKEVQVGGFGNGEFEQTTAGDENVFIQNGNLVIKATLQDAEKVEKDNVINLLKDGTCTSKDWYSCVAATNTTTGNSSVVPPTKSGRINTMKGAKLKYGRVEVTAKLPEGDWLWPAIWMMPVKDTYGPWPASGEIDIMESRGNNWTYEQGGNNIMSSALHWGPDPANDAWWKTNNKRQALHTTYSSGFNTYGLEWSQKYLFTYVNSRLLQVLYTNFDKPLWNRGGFPDANSNGTRLKNTWSETGRANTPFDQEFYLIINLAVGGTNGWFEDGKSGKPWLDRSPSARKDFWNARDTWQATWKQPQLEVSRVLMMQQCDGDEEL</sequence>
<feature type="transmembrane region" description="Helical" evidence="2">
    <location>
        <begin position="203"/>
        <end position="224"/>
    </location>
</feature>
<feature type="compositionally biased region" description="Polar residues" evidence="1">
    <location>
        <begin position="107"/>
        <end position="139"/>
    </location>
</feature>
<keyword evidence="5" id="KW-1185">Reference proteome</keyword>
<keyword evidence="2" id="KW-1133">Transmembrane helix</keyword>
<keyword evidence="2" id="KW-0472">Membrane</keyword>
<protein>
    <recommendedName>
        <fullName evidence="3">GH16 domain-containing protein</fullName>
    </recommendedName>
</protein>
<dbReference type="FunFam" id="2.60.120.200:FF:000178">
    <property type="entry name" value="Glycoside hydrolase family 16 protein"/>
    <property type="match status" value="1"/>
</dbReference>
<reference evidence="4 5" key="1">
    <citation type="submission" date="2020-07" db="EMBL/GenBank/DDBJ databases">
        <title>Metarhizium humberi genome.</title>
        <authorList>
            <person name="Lysoe E."/>
        </authorList>
    </citation>
    <scope>NUCLEOTIDE SEQUENCE [LARGE SCALE GENOMIC DNA]</scope>
    <source>
        <strain evidence="4 5">ESALQ1638</strain>
    </source>
</reference>